<evidence type="ECO:0000313" key="1">
    <source>
        <dbReference type="EMBL" id="OIQ69620.1"/>
    </source>
</evidence>
<protein>
    <recommendedName>
        <fullName evidence="2">Nucleotide-binding protein</fullName>
    </recommendedName>
</protein>
<comment type="caution">
    <text evidence="1">The sequence shown here is derived from an EMBL/GenBank/DDBJ whole genome shotgun (WGS) entry which is preliminary data.</text>
</comment>
<dbReference type="AlphaFoldDB" id="A0A1J5PPW2"/>
<accession>A0A1J5PPW2</accession>
<reference evidence="1" key="1">
    <citation type="submission" date="2016-10" db="EMBL/GenBank/DDBJ databases">
        <title>Sequence of Gallionella enrichment culture.</title>
        <authorList>
            <person name="Poehlein A."/>
            <person name="Muehling M."/>
            <person name="Daniel R."/>
        </authorList>
    </citation>
    <scope>NUCLEOTIDE SEQUENCE</scope>
</reference>
<proteinExistence type="predicted"/>
<name>A0A1J5PPW2_9ZZZZ</name>
<sequence length="160" mass="16707">MTIDNAAKMTNFESKSLKKTFPVIYFGTLGGAAAGAMPAAQAGATKVEAVVADVKVPKASGPEAHTVAELVGKVAALKDKTVVVHAKVVKYNAGIMGKNWAHLRDGTGNAADGSNDILATTAEQVKVGDVVTFKGLLRKDKDFGAGYMYKALIEEAKLQK</sequence>
<dbReference type="EMBL" id="MLJW01004623">
    <property type="protein sequence ID" value="OIQ69620.1"/>
    <property type="molecule type" value="Genomic_DNA"/>
</dbReference>
<organism evidence="1">
    <name type="scientific">mine drainage metagenome</name>
    <dbReference type="NCBI Taxonomy" id="410659"/>
    <lineage>
        <taxon>unclassified sequences</taxon>
        <taxon>metagenomes</taxon>
        <taxon>ecological metagenomes</taxon>
    </lineage>
</organism>
<gene>
    <name evidence="1" type="ORF">GALL_487750</name>
</gene>
<evidence type="ECO:0008006" key="2">
    <source>
        <dbReference type="Google" id="ProtNLM"/>
    </source>
</evidence>